<evidence type="ECO:0000256" key="12">
    <source>
        <dbReference type="ARBA" id="ARBA00023012"/>
    </source>
</evidence>
<dbReference type="Pfam" id="PF02518">
    <property type="entry name" value="HATPase_c"/>
    <property type="match status" value="1"/>
</dbReference>
<dbReference type="CDD" id="cd00082">
    <property type="entry name" value="HisKA"/>
    <property type="match status" value="1"/>
</dbReference>
<dbReference type="PATRIC" id="fig|1121326.3.peg.2385"/>
<dbReference type="SUPFAM" id="SSF55874">
    <property type="entry name" value="ATPase domain of HSP90 chaperone/DNA topoisomerase II/histidine kinase"/>
    <property type="match status" value="1"/>
</dbReference>
<evidence type="ECO:0000256" key="8">
    <source>
        <dbReference type="ARBA" id="ARBA00022741"/>
    </source>
</evidence>
<evidence type="ECO:0000256" key="10">
    <source>
        <dbReference type="ARBA" id="ARBA00022840"/>
    </source>
</evidence>
<keyword evidence="8" id="KW-0547">Nucleotide-binding</keyword>
<evidence type="ECO:0000256" key="9">
    <source>
        <dbReference type="ARBA" id="ARBA00022777"/>
    </source>
</evidence>
<dbReference type="SUPFAM" id="SSF158472">
    <property type="entry name" value="HAMP domain-like"/>
    <property type="match status" value="1"/>
</dbReference>
<dbReference type="InterPro" id="IPR005467">
    <property type="entry name" value="His_kinase_dom"/>
</dbReference>
<dbReference type="Gene3D" id="1.10.287.130">
    <property type="match status" value="1"/>
</dbReference>
<accession>A0A162TFD6</accession>
<dbReference type="SMART" id="SM00304">
    <property type="entry name" value="HAMP"/>
    <property type="match status" value="1"/>
</dbReference>
<keyword evidence="13 14" id="KW-0472">Membrane</keyword>
<dbReference type="PROSITE" id="PS50109">
    <property type="entry name" value="HIS_KIN"/>
    <property type="match status" value="1"/>
</dbReference>
<keyword evidence="12" id="KW-0902">Two-component regulatory system</keyword>
<dbReference type="InterPro" id="IPR050398">
    <property type="entry name" value="HssS/ArlS-like"/>
</dbReference>
<dbReference type="InterPro" id="IPR003661">
    <property type="entry name" value="HisK_dim/P_dom"/>
</dbReference>
<dbReference type="GO" id="GO:0005886">
    <property type="term" value="C:plasma membrane"/>
    <property type="evidence" value="ECO:0007669"/>
    <property type="project" value="UniProtKB-SubCell"/>
</dbReference>
<evidence type="ECO:0000259" key="15">
    <source>
        <dbReference type="PROSITE" id="PS50109"/>
    </source>
</evidence>
<keyword evidence="11 14" id="KW-1133">Transmembrane helix</keyword>
<dbReference type="Proteomes" id="UP000076603">
    <property type="component" value="Unassembled WGS sequence"/>
</dbReference>
<evidence type="ECO:0000256" key="6">
    <source>
        <dbReference type="ARBA" id="ARBA00022679"/>
    </source>
</evidence>
<keyword evidence="5" id="KW-0597">Phosphoprotein</keyword>
<evidence type="ECO:0000256" key="7">
    <source>
        <dbReference type="ARBA" id="ARBA00022692"/>
    </source>
</evidence>
<evidence type="ECO:0000256" key="5">
    <source>
        <dbReference type="ARBA" id="ARBA00022553"/>
    </source>
</evidence>
<keyword evidence="4" id="KW-1003">Cell membrane</keyword>
<gene>
    <name evidence="17" type="primary">baeS_1</name>
    <name evidence="17" type="ORF">CLMAG_23880</name>
</gene>
<dbReference type="PRINTS" id="PR00344">
    <property type="entry name" value="BCTRLSENSOR"/>
</dbReference>
<dbReference type="PANTHER" id="PTHR45528">
    <property type="entry name" value="SENSOR HISTIDINE KINASE CPXA"/>
    <property type="match status" value="1"/>
</dbReference>
<dbReference type="PANTHER" id="PTHR45528:SF1">
    <property type="entry name" value="SENSOR HISTIDINE KINASE CPXA"/>
    <property type="match status" value="1"/>
</dbReference>
<dbReference type="GO" id="GO:0005524">
    <property type="term" value="F:ATP binding"/>
    <property type="evidence" value="ECO:0007669"/>
    <property type="project" value="UniProtKB-KW"/>
</dbReference>
<dbReference type="EMBL" id="LWAE01000002">
    <property type="protein sequence ID" value="KZL92574.1"/>
    <property type="molecule type" value="Genomic_DNA"/>
</dbReference>
<dbReference type="Pfam" id="PF00672">
    <property type="entry name" value="HAMP"/>
    <property type="match status" value="1"/>
</dbReference>
<name>A0A162TFD6_9CLOT</name>
<feature type="transmembrane region" description="Helical" evidence="14">
    <location>
        <begin position="12"/>
        <end position="32"/>
    </location>
</feature>
<dbReference type="CDD" id="cd00075">
    <property type="entry name" value="HATPase"/>
    <property type="match status" value="1"/>
</dbReference>
<dbReference type="SMART" id="SM00387">
    <property type="entry name" value="HATPase_c"/>
    <property type="match status" value="1"/>
</dbReference>
<dbReference type="Gene3D" id="3.30.565.10">
    <property type="entry name" value="Histidine kinase-like ATPase, C-terminal domain"/>
    <property type="match status" value="1"/>
</dbReference>
<evidence type="ECO:0000256" key="2">
    <source>
        <dbReference type="ARBA" id="ARBA00004651"/>
    </source>
</evidence>
<keyword evidence="9 17" id="KW-0418">Kinase</keyword>
<keyword evidence="6 17" id="KW-0808">Transferase</keyword>
<dbReference type="InterPro" id="IPR003660">
    <property type="entry name" value="HAMP_dom"/>
</dbReference>
<dbReference type="STRING" id="1121326.CLMAG_23880"/>
<dbReference type="PROSITE" id="PS50885">
    <property type="entry name" value="HAMP"/>
    <property type="match status" value="1"/>
</dbReference>
<keyword evidence="18" id="KW-1185">Reference proteome</keyword>
<evidence type="ECO:0000256" key="14">
    <source>
        <dbReference type="SAM" id="Phobius"/>
    </source>
</evidence>
<dbReference type="Pfam" id="PF00512">
    <property type="entry name" value="HisKA"/>
    <property type="match status" value="1"/>
</dbReference>
<dbReference type="CDD" id="cd06225">
    <property type="entry name" value="HAMP"/>
    <property type="match status" value="1"/>
</dbReference>
<feature type="transmembrane region" description="Helical" evidence="14">
    <location>
        <begin position="168"/>
        <end position="188"/>
    </location>
</feature>
<comment type="subcellular location">
    <subcellularLocation>
        <location evidence="2">Cell membrane</location>
        <topology evidence="2">Multi-pass membrane protein</topology>
    </subcellularLocation>
</comment>
<evidence type="ECO:0000256" key="3">
    <source>
        <dbReference type="ARBA" id="ARBA00012438"/>
    </source>
</evidence>
<feature type="domain" description="Histidine kinase" evidence="15">
    <location>
        <begin position="250"/>
        <end position="461"/>
    </location>
</feature>
<evidence type="ECO:0000256" key="11">
    <source>
        <dbReference type="ARBA" id="ARBA00022989"/>
    </source>
</evidence>
<dbReference type="FunFam" id="3.30.565.10:FF:000006">
    <property type="entry name" value="Sensor histidine kinase WalK"/>
    <property type="match status" value="1"/>
</dbReference>
<proteinExistence type="predicted"/>
<evidence type="ECO:0000313" key="17">
    <source>
        <dbReference type="EMBL" id="KZL92574.1"/>
    </source>
</evidence>
<dbReference type="EC" id="2.7.13.3" evidence="3"/>
<dbReference type="InterPro" id="IPR003594">
    <property type="entry name" value="HATPase_dom"/>
</dbReference>
<evidence type="ECO:0000313" key="18">
    <source>
        <dbReference type="Proteomes" id="UP000076603"/>
    </source>
</evidence>
<dbReference type="InterPro" id="IPR036890">
    <property type="entry name" value="HATPase_C_sf"/>
</dbReference>
<reference evidence="17 18" key="1">
    <citation type="submission" date="2016-04" db="EMBL/GenBank/DDBJ databases">
        <title>Genome sequence of Clostridium magnum DSM 2767.</title>
        <authorList>
            <person name="Poehlein A."/>
            <person name="Uhlig R."/>
            <person name="Fischer R."/>
            <person name="Bahl H."/>
            <person name="Daniel R."/>
        </authorList>
    </citation>
    <scope>NUCLEOTIDE SEQUENCE [LARGE SCALE GENOMIC DNA]</scope>
    <source>
        <strain evidence="17 18">DSM 2767</strain>
    </source>
</reference>
<keyword evidence="7 14" id="KW-0812">Transmembrane</keyword>
<dbReference type="RefSeq" id="WP_066622145.1">
    <property type="nucleotide sequence ID" value="NZ_FQXL01000036.1"/>
</dbReference>
<evidence type="ECO:0000256" key="13">
    <source>
        <dbReference type="ARBA" id="ARBA00023136"/>
    </source>
</evidence>
<dbReference type="Gene3D" id="6.10.340.10">
    <property type="match status" value="1"/>
</dbReference>
<feature type="domain" description="HAMP" evidence="16">
    <location>
        <begin position="189"/>
        <end position="242"/>
    </location>
</feature>
<dbReference type="SMART" id="SM00388">
    <property type="entry name" value="HisKA"/>
    <property type="match status" value="1"/>
</dbReference>
<dbReference type="GO" id="GO:0000155">
    <property type="term" value="F:phosphorelay sensor kinase activity"/>
    <property type="evidence" value="ECO:0007669"/>
    <property type="project" value="InterPro"/>
</dbReference>
<organism evidence="17 18">
    <name type="scientific">Clostridium magnum DSM 2767</name>
    <dbReference type="NCBI Taxonomy" id="1121326"/>
    <lineage>
        <taxon>Bacteria</taxon>
        <taxon>Bacillati</taxon>
        <taxon>Bacillota</taxon>
        <taxon>Clostridia</taxon>
        <taxon>Eubacteriales</taxon>
        <taxon>Clostridiaceae</taxon>
        <taxon>Clostridium</taxon>
    </lineage>
</organism>
<protein>
    <recommendedName>
        <fullName evidence="3">histidine kinase</fullName>
        <ecNumber evidence="3">2.7.13.3</ecNumber>
    </recommendedName>
</protein>
<dbReference type="InterPro" id="IPR004358">
    <property type="entry name" value="Sig_transdc_His_kin-like_C"/>
</dbReference>
<dbReference type="AlphaFoldDB" id="A0A162TFD6"/>
<dbReference type="InterPro" id="IPR036097">
    <property type="entry name" value="HisK_dim/P_sf"/>
</dbReference>
<evidence type="ECO:0000256" key="1">
    <source>
        <dbReference type="ARBA" id="ARBA00000085"/>
    </source>
</evidence>
<evidence type="ECO:0000259" key="16">
    <source>
        <dbReference type="PROSITE" id="PS50885"/>
    </source>
</evidence>
<dbReference type="OrthoDB" id="9813151at2"/>
<sequence>MRKKLRKKLSFSYMFIIVICVLIISLLSNFFLQRLFRNYVIEQHKTRNNLIVKTIGEQYLFNGNWNIDGIKNIGEISIENGLFISVKDISGKIIWDAETYNIKKCEEVKNKVTNSMEKYFPSWEGVYTKNQYPLINNSSKIGTIEIGYYGPFFYGSNDISYIKTLNKMLLLVGVFSLLIAFIFGFLMAERLSRPILKVIDAAEMISRGNYDEKIETKTDIEEIHNLTTTINNLGTSLNGQEKLRKRLTKDISHELRTPLSTLQSHMEALIDGVWEPTSDRLKSCHEEILRLKRLVGDLEKLARYEGENLSLVITKFNLGEVINNIALNFEKQFLNKKVALAFKEDSIFVNADKDKITQVIVNLVSNALKYTEKGGKVEVNLWEEGQFAIVNVKDTGIGISNENIPHVFERFYRADESRNKQTGGSGIGLAIAKSIIKAHKGIITVESKINEGTNFTVKIPK</sequence>
<dbReference type="SUPFAM" id="SSF47384">
    <property type="entry name" value="Homodimeric domain of signal transducing histidine kinase"/>
    <property type="match status" value="1"/>
</dbReference>
<keyword evidence="10" id="KW-0067">ATP-binding</keyword>
<comment type="catalytic activity">
    <reaction evidence="1">
        <text>ATP + protein L-histidine = ADP + protein N-phospho-L-histidine.</text>
        <dbReference type="EC" id="2.7.13.3"/>
    </reaction>
</comment>
<comment type="caution">
    <text evidence="17">The sequence shown here is derived from an EMBL/GenBank/DDBJ whole genome shotgun (WGS) entry which is preliminary data.</text>
</comment>
<evidence type="ECO:0000256" key="4">
    <source>
        <dbReference type="ARBA" id="ARBA00022475"/>
    </source>
</evidence>